<dbReference type="GO" id="GO:0004725">
    <property type="term" value="F:protein tyrosine phosphatase activity"/>
    <property type="evidence" value="ECO:0007669"/>
    <property type="project" value="UniProtKB-EC"/>
</dbReference>
<proteinExistence type="inferred from homology"/>
<name>A0AAP8T934_9BACT</name>
<dbReference type="PANTHER" id="PTHR39181">
    <property type="entry name" value="TYROSINE-PROTEIN PHOSPHATASE YWQE"/>
    <property type="match status" value="1"/>
</dbReference>
<protein>
    <recommendedName>
        <fullName evidence="2">protein-tyrosine-phosphatase</fullName>
        <ecNumber evidence="2">3.1.3.48</ecNumber>
    </recommendedName>
</protein>
<evidence type="ECO:0000256" key="2">
    <source>
        <dbReference type="ARBA" id="ARBA00013064"/>
    </source>
</evidence>
<dbReference type="PANTHER" id="PTHR39181:SF1">
    <property type="entry name" value="TYROSINE-PROTEIN PHOSPHATASE YWQE"/>
    <property type="match status" value="1"/>
</dbReference>
<comment type="caution">
    <text evidence="5">The sequence shown here is derived from an EMBL/GenBank/DDBJ whole genome shotgun (WGS) entry which is preliminary data.</text>
</comment>
<accession>A0AAP8T934</accession>
<sequence length="244" mass="28388">MQAIHKPKAFFPAFYSFRQQIMFGNLFTPRYATSSLFPDGMDMHTHILWGVDDGAACLEESLGIIRRLKAMGLKGAYCTPHIMARYPDNTPDFLRRRFDQLLADTREEQFQLRLAAEYMLDNQFNEQLRRYTPLTYDGIHLLVELPQYYLPGAWKDMISSVRDRGYIPVLAHPERYGRLLQQEDFLQLARQEGVKYQGNVGSLKGFYGKSAAALAQTFRTRQLYEWWGTDSHNIAMAKRMPLKN</sequence>
<dbReference type="InterPro" id="IPR016667">
    <property type="entry name" value="Caps_polysacc_synth_CpsB/CapC"/>
</dbReference>
<dbReference type="EC" id="3.1.3.48" evidence="2"/>
<comment type="similarity">
    <text evidence="1">Belongs to the metallo-dependent hydrolases superfamily. CpsB/CapC family.</text>
</comment>
<keyword evidence="3" id="KW-0378">Hydrolase</keyword>
<evidence type="ECO:0000313" key="5">
    <source>
        <dbReference type="EMBL" id="PNC56065.1"/>
    </source>
</evidence>
<comment type="catalytic activity">
    <reaction evidence="4">
        <text>O-phospho-L-tyrosyl-[protein] + H2O = L-tyrosyl-[protein] + phosphate</text>
        <dbReference type="Rhea" id="RHEA:10684"/>
        <dbReference type="Rhea" id="RHEA-COMP:10136"/>
        <dbReference type="Rhea" id="RHEA-COMP:20101"/>
        <dbReference type="ChEBI" id="CHEBI:15377"/>
        <dbReference type="ChEBI" id="CHEBI:43474"/>
        <dbReference type="ChEBI" id="CHEBI:46858"/>
        <dbReference type="ChEBI" id="CHEBI:61978"/>
        <dbReference type="EC" id="3.1.3.48"/>
    </reaction>
</comment>
<dbReference type="EMBL" id="PJKN01000004">
    <property type="protein sequence ID" value="PNC56065.1"/>
    <property type="molecule type" value="Genomic_DNA"/>
</dbReference>
<organism evidence="5 6">
    <name type="scientific">Akkermansia muciniphila</name>
    <dbReference type="NCBI Taxonomy" id="239935"/>
    <lineage>
        <taxon>Bacteria</taxon>
        <taxon>Pseudomonadati</taxon>
        <taxon>Verrucomicrobiota</taxon>
        <taxon>Verrucomicrobiia</taxon>
        <taxon>Verrucomicrobiales</taxon>
        <taxon>Akkermansiaceae</taxon>
        <taxon>Akkermansia</taxon>
    </lineage>
</organism>
<dbReference type="GO" id="GO:0030145">
    <property type="term" value="F:manganese ion binding"/>
    <property type="evidence" value="ECO:0007669"/>
    <property type="project" value="InterPro"/>
</dbReference>
<dbReference type="Gene3D" id="3.20.20.140">
    <property type="entry name" value="Metal-dependent hydrolases"/>
    <property type="match status" value="1"/>
</dbReference>
<dbReference type="Proteomes" id="UP000235914">
    <property type="component" value="Unassembled WGS sequence"/>
</dbReference>
<dbReference type="Pfam" id="PF19567">
    <property type="entry name" value="CpsB_CapC"/>
    <property type="match status" value="1"/>
</dbReference>
<evidence type="ECO:0000313" key="6">
    <source>
        <dbReference type="Proteomes" id="UP000235914"/>
    </source>
</evidence>
<dbReference type="AlphaFoldDB" id="A0AAP8T934"/>
<evidence type="ECO:0000256" key="1">
    <source>
        <dbReference type="ARBA" id="ARBA00005750"/>
    </source>
</evidence>
<reference evidence="5 6" key="1">
    <citation type="journal article" date="2017" name="BMC Genomics">
        <title>Genome sequencing of 39 Akkermansia muciniphila isolates reveals its population structure, genomic and functional diverisity, and global distribution in mammalian gut microbiotas.</title>
        <authorList>
            <person name="Guo X."/>
            <person name="Li S."/>
            <person name="Zhang J."/>
            <person name="Wu F."/>
            <person name="Li X."/>
            <person name="Wu D."/>
            <person name="Zhang M."/>
            <person name="Ou Z."/>
            <person name="Jie Z."/>
            <person name="Yan Q."/>
            <person name="Li P."/>
            <person name="Yi J."/>
            <person name="Peng Y."/>
        </authorList>
    </citation>
    <scope>NUCLEOTIDE SEQUENCE [LARGE SCALE GENOMIC DNA]</scope>
    <source>
        <strain evidence="5 6">GP43</strain>
    </source>
</reference>
<dbReference type="SUPFAM" id="SSF89550">
    <property type="entry name" value="PHP domain-like"/>
    <property type="match status" value="1"/>
</dbReference>
<gene>
    <name evidence="5" type="ORF">CXU09_08295</name>
</gene>
<dbReference type="InterPro" id="IPR016195">
    <property type="entry name" value="Pol/histidinol_Pase-like"/>
</dbReference>
<evidence type="ECO:0000256" key="3">
    <source>
        <dbReference type="ARBA" id="ARBA00022801"/>
    </source>
</evidence>
<evidence type="ECO:0000256" key="4">
    <source>
        <dbReference type="ARBA" id="ARBA00051722"/>
    </source>
</evidence>